<keyword evidence="4 9" id="KW-0812">Transmembrane</keyword>
<dbReference type="NCBIfam" id="TIGR00964">
    <property type="entry name" value="secE_bact"/>
    <property type="match status" value="1"/>
</dbReference>
<evidence type="ECO:0000256" key="6">
    <source>
        <dbReference type="ARBA" id="ARBA00022989"/>
    </source>
</evidence>
<evidence type="ECO:0000256" key="4">
    <source>
        <dbReference type="ARBA" id="ARBA00022692"/>
    </source>
</evidence>
<dbReference type="HAMAP" id="MF_00422">
    <property type="entry name" value="SecE"/>
    <property type="match status" value="1"/>
</dbReference>
<dbReference type="PANTHER" id="PTHR33910:SF1">
    <property type="entry name" value="PROTEIN TRANSLOCASE SUBUNIT SECE"/>
    <property type="match status" value="1"/>
</dbReference>
<evidence type="ECO:0000313" key="10">
    <source>
        <dbReference type="EMBL" id="OGC62467.1"/>
    </source>
</evidence>
<comment type="subunit">
    <text evidence="9">Component of the Sec protein translocase complex. Heterotrimer consisting of SecY, SecE and SecG subunits. The heterotrimers can form oligomers, although 1 heterotrimer is thought to be able to translocate proteins. Interacts with the ribosome. Interacts with SecDF, and other proteins may be involved. Interacts with SecA.</text>
</comment>
<keyword evidence="5 9" id="KW-0653">Protein transport</keyword>
<proteinExistence type="inferred from homology"/>
<protein>
    <recommendedName>
        <fullName evidence="9">Protein translocase subunit SecE</fullName>
    </recommendedName>
</protein>
<gene>
    <name evidence="9" type="primary">secE</name>
    <name evidence="10" type="ORF">A2890_00560</name>
</gene>
<comment type="subcellular location">
    <subcellularLocation>
        <location evidence="9">Cell membrane</location>
        <topology evidence="9">Single-pass membrane protein</topology>
    </subcellularLocation>
    <subcellularLocation>
        <location evidence="1">Membrane</location>
    </subcellularLocation>
</comment>
<evidence type="ECO:0000256" key="8">
    <source>
        <dbReference type="ARBA" id="ARBA00023136"/>
    </source>
</evidence>
<dbReference type="GO" id="GO:0065002">
    <property type="term" value="P:intracellular protein transmembrane transport"/>
    <property type="evidence" value="ECO:0007669"/>
    <property type="project" value="UniProtKB-UniRule"/>
</dbReference>
<feature type="transmembrane region" description="Helical" evidence="9">
    <location>
        <begin position="29"/>
        <end position="51"/>
    </location>
</feature>
<dbReference type="Pfam" id="PF00584">
    <property type="entry name" value="SecE"/>
    <property type="match status" value="1"/>
</dbReference>
<keyword evidence="6 9" id="KW-1133">Transmembrane helix</keyword>
<dbReference type="GO" id="GO:0009306">
    <property type="term" value="P:protein secretion"/>
    <property type="evidence" value="ECO:0007669"/>
    <property type="project" value="UniProtKB-UniRule"/>
</dbReference>
<dbReference type="GO" id="GO:0043952">
    <property type="term" value="P:protein transport by the Sec complex"/>
    <property type="evidence" value="ECO:0007669"/>
    <property type="project" value="UniProtKB-UniRule"/>
</dbReference>
<dbReference type="AlphaFoldDB" id="A0A1F4VZ52"/>
<accession>A0A1F4VZ52</accession>
<dbReference type="InterPro" id="IPR038379">
    <property type="entry name" value="SecE_sf"/>
</dbReference>
<keyword evidence="8 9" id="KW-0472">Membrane</keyword>
<dbReference type="GO" id="GO:0008320">
    <property type="term" value="F:protein transmembrane transporter activity"/>
    <property type="evidence" value="ECO:0007669"/>
    <property type="project" value="UniProtKB-UniRule"/>
</dbReference>
<reference evidence="10 11" key="1">
    <citation type="journal article" date="2016" name="Nat. Commun.">
        <title>Thousands of microbial genomes shed light on interconnected biogeochemical processes in an aquifer system.</title>
        <authorList>
            <person name="Anantharaman K."/>
            <person name="Brown C.T."/>
            <person name="Hug L.A."/>
            <person name="Sharon I."/>
            <person name="Castelle C.J."/>
            <person name="Probst A.J."/>
            <person name="Thomas B.C."/>
            <person name="Singh A."/>
            <person name="Wilkins M.J."/>
            <person name="Karaoz U."/>
            <person name="Brodie E.L."/>
            <person name="Williams K.H."/>
            <person name="Hubbard S.S."/>
            <person name="Banfield J.F."/>
        </authorList>
    </citation>
    <scope>NUCLEOTIDE SEQUENCE [LARGE SCALE GENOMIC DNA]</scope>
</reference>
<dbReference type="EMBL" id="MEVL01000009">
    <property type="protein sequence ID" value="OGC62467.1"/>
    <property type="molecule type" value="Genomic_DNA"/>
</dbReference>
<keyword evidence="7 9" id="KW-0811">Translocation</keyword>
<organism evidence="10 11">
    <name type="scientific">candidate division WWE3 bacterium RIFCSPLOWO2_01_FULL_53_14</name>
    <dbReference type="NCBI Taxonomy" id="1802628"/>
    <lineage>
        <taxon>Bacteria</taxon>
        <taxon>Katanobacteria</taxon>
    </lineage>
</organism>
<evidence type="ECO:0000256" key="2">
    <source>
        <dbReference type="ARBA" id="ARBA00022448"/>
    </source>
</evidence>
<keyword evidence="3 9" id="KW-1003">Cell membrane</keyword>
<dbReference type="Gene3D" id="1.20.5.1030">
    <property type="entry name" value="Preprotein translocase secy subunit"/>
    <property type="match status" value="1"/>
</dbReference>
<dbReference type="InterPro" id="IPR005807">
    <property type="entry name" value="SecE_bac"/>
</dbReference>
<name>A0A1F4VZ52_UNCKA</name>
<evidence type="ECO:0000256" key="3">
    <source>
        <dbReference type="ARBA" id="ARBA00022475"/>
    </source>
</evidence>
<dbReference type="GO" id="GO:0005886">
    <property type="term" value="C:plasma membrane"/>
    <property type="evidence" value="ECO:0007669"/>
    <property type="project" value="UniProtKB-SubCell"/>
</dbReference>
<comment type="caution">
    <text evidence="10">The sequence shown here is derived from an EMBL/GenBank/DDBJ whole genome shotgun (WGS) entry which is preliminary data.</text>
</comment>
<comment type="function">
    <text evidence="9">Essential subunit of the Sec protein translocation channel SecYEG. Clamps together the 2 halves of SecY. May contact the channel plug during translocation.</text>
</comment>
<dbReference type="InterPro" id="IPR001901">
    <property type="entry name" value="Translocase_SecE/Sec61-g"/>
</dbReference>
<dbReference type="PROSITE" id="PS01067">
    <property type="entry name" value="SECE_SEC61G"/>
    <property type="match status" value="1"/>
</dbReference>
<evidence type="ECO:0000256" key="5">
    <source>
        <dbReference type="ARBA" id="ARBA00022927"/>
    </source>
</evidence>
<evidence type="ECO:0000256" key="1">
    <source>
        <dbReference type="ARBA" id="ARBA00004370"/>
    </source>
</evidence>
<dbReference type="Proteomes" id="UP000176967">
    <property type="component" value="Unassembled WGS sequence"/>
</dbReference>
<comment type="similarity">
    <text evidence="9">Belongs to the SecE/SEC61-gamma family.</text>
</comment>
<dbReference type="GO" id="GO:0006605">
    <property type="term" value="P:protein targeting"/>
    <property type="evidence" value="ECO:0007669"/>
    <property type="project" value="UniProtKB-UniRule"/>
</dbReference>
<keyword evidence="2 9" id="KW-0813">Transport</keyword>
<evidence type="ECO:0000256" key="7">
    <source>
        <dbReference type="ARBA" id="ARBA00023010"/>
    </source>
</evidence>
<evidence type="ECO:0000256" key="9">
    <source>
        <dbReference type="HAMAP-Rule" id="MF_00422"/>
    </source>
</evidence>
<dbReference type="PANTHER" id="PTHR33910">
    <property type="entry name" value="PROTEIN TRANSLOCASE SUBUNIT SECE"/>
    <property type="match status" value="1"/>
</dbReference>
<sequence length="61" mass="6870">MSKILGFLKESWAELKKVVWPSRKQTVRLTLAVLAITFGVAGFTAVLDYLFSQMLNLLVAR</sequence>
<dbReference type="STRING" id="1802628.A2890_00560"/>
<evidence type="ECO:0000313" key="11">
    <source>
        <dbReference type="Proteomes" id="UP000176967"/>
    </source>
</evidence>